<protein>
    <submittedName>
        <fullName evidence="1">Uncharacterized protein</fullName>
    </submittedName>
</protein>
<proteinExistence type="predicted"/>
<reference evidence="1" key="1">
    <citation type="submission" date="2022-09" db="EMBL/GenBank/DDBJ databases">
        <title>Genome analysis and characterization of larvicidal activity of Brevibacillus strains.</title>
        <authorList>
            <person name="Patrusheva E.V."/>
            <person name="Izotova A.O."/>
            <person name="Toshchakov S.V."/>
            <person name="Sineoky S.P."/>
        </authorList>
    </citation>
    <scope>NUCLEOTIDE SEQUENCE</scope>
    <source>
        <strain evidence="1">VKPM_B-13247</strain>
    </source>
</reference>
<sequence length="61" mass="6859">MNVSTLGIGSKDLINFLGEMIVVDKKYIPDLEVIEILNSGKTLRCDTINGYVSLMLQREEK</sequence>
<dbReference type="RefSeq" id="WP_258434568.1">
    <property type="nucleotide sequence ID" value="NZ_JANSGW010000038.1"/>
</dbReference>
<evidence type="ECO:0000313" key="1">
    <source>
        <dbReference type="EMBL" id="MCZ0809555.1"/>
    </source>
</evidence>
<dbReference type="Proteomes" id="UP001077662">
    <property type="component" value="Unassembled WGS sequence"/>
</dbReference>
<dbReference type="AlphaFoldDB" id="A0AAP3DLY3"/>
<organism evidence="1 2">
    <name type="scientific">Brevibacillus laterosporus</name>
    <name type="common">Bacillus laterosporus</name>
    <dbReference type="NCBI Taxonomy" id="1465"/>
    <lineage>
        <taxon>Bacteria</taxon>
        <taxon>Bacillati</taxon>
        <taxon>Bacillota</taxon>
        <taxon>Bacilli</taxon>
        <taxon>Bacillales</taxon>
        <taxon>Paenibacillaceae</taxon>
        <taxon>Brevibacillus</taxon>
    </lineage>
</organism>
<accession>A0AAP3DLY3</accession>
<evidence type="ECO:0000313" key="2">
    <source>
        <dbReference type="Proteomes" id="UP001077662"/>
    </source>
</evidence>
<name>A0AAP3DLY3_BRELA</name>
<comment type="caution">
    <text evidence="1">The sequence shown here is derived from an EMBL/GenBank/DDBJ whole genome shotgun (WGS) entry which is preliminary data.</text>
</comment>
<gene>
    <name evidence="1" type="ORF">O0554_22085</name>
</gene>
<dbReference type="EMBL" id="JAPTNE010000038">
    <property type="protein sequence ID" value="MCZ0809555.1"/>
    <property type="molecule type" value="Genomic_DNA"/>
</dbReference>